<dbReference type="Proteomes" id="UP001276840">
    <property type="component" value="Unassembled WGS sequence"/>
</dbReference>
<proteinExistence type="predicted"/>
<evidence type="ECO:0000313" key="2">
    <source>
        <dbReference type="Proteomes" id="UP001276840"/>
    </source>
</evidence>
<evidence type="ECO:0000313" key="1">
    <source>
        <dbReference type="EMBL" id="MDX8523365.1"/>
    </source>
</evidence>
<accession>A0ABU4ZDF8</accession>
<dbReference type="EMBL" id="JAVIJF010000002">
    <property type="protein sequence ID" value="MDX8523365.1"/>
    <property type="molecule type" value="Genomic_DNA"/>
</dbReference>
<gene>
    <name evidence="1" type="ORF">RFM68_02510</name>
</gene>
<reference evidence="1 2" key="1">
    <citation type="submission" date="2023-08" db="EMBL/GenBank/DDBJ databases">
        <title>Implementing the SeqCode for naming new Mesorhizobium species isolated from Vachellia karroo root nodules.</title>
        <authorList>
            <person name="Van Lill M."/>
        </authorList>
    </citation>
    <scope>NUCLEOTIDE SEQUENCE [LARGE SCALE GENOMIC DNA]</scope>
    <source>
        <strain evidence="1 2">MSK 1335</strain>
    </source>
</reference>
<sequence>MEIQIDGNGSHYIEWHQANGWYKRAWVQRKTGEKDWAGTGRYLNVVRCNRPGQTGGNPTDFPVFNDLPDDQILLAFVHGVNAMTGCRGDSDANRT</sequence>
<name>A0ABU4ZDF8_9HYPH</name>
<comment type="caution">
    <text evidence="1">The sequence shown here is derived from an EMBL/GenBank/DDBJ whole genome shotgun (WGS) entry which is preliminary data.</text>
</comment>
<organism evidence="1 2">
    <name type="scientific">Mesorhizobium montanum</name>
    <dbReference type="NCBI Taxonomy" id="3072323"/>
    <lineage>
        <taxon>Bacteria</taxon>
        <taxon>Pseudomonadati</taxon>
        <taxon>Pseudomonadota</taxon>
        <taxon>Alphaproteobacteria</taxon>
        <taxon>Hyphomicrobiales</taxon>
        <taxon>Phyllobacteriaceae</taxon>
        <taxon>Mesorhizobium</taxon>
    </lineage>
</organism>
<keyword evidence="2" id="KW-1185">Reference proteome</keyword>
<protein>
    <submittedName>
        <fullName evidence="1">Uncharacterized protein</fullName>
    </submittedName>
</protein>
<dbReference type="RefSeq" id="WP_320231076.1">
    <property type="nucleotide sequence ID" value="NZ_JAVIJF010000002.1"/>
</dbReference>